<feature type="zinc finger region" description="C3H1-type" evidence="5">
    <location>
        <begin position="22"/>
        <end position="47"/>
    </location>
</feature>
<feature type="compositionally biased region" description="Basic and acidic residues" evidence="6">
    <location>
        <begin position="464"/>
        <end position="475"/>
    </location>
</feature>
<dbReference type="SMART" id="SM00356">
    <property type="entry name" value="ZnF_C3H1"/>
    <property type="match status" value="2"/>
</dbReference>
<keyword evidence="4 5" id="KW-0862">Zinc</keyword>
<dbReference type="PANTHER" id="PTHR12675:SF6">
    <property type="entry name" value="ZINC FINGER CCCH DOMAIN-CONTAINING PROTEIN 10"/>
    <property type="match status" value="1"/>
</dbReference>
<feature type="region of interest" description="Disordered" evidence="6">
    <location>
        <begin position="204"/>
        <end position="235"/>
    </location>
</feature>
<accession>A0A7R9Y4C1</accession>
<feature type="compositionally biased region" description="Pro residues" evidence="6">
    <location>
        <begin position="263"/>
        <end position="286"/>
    </location>
</feature>
<dbReference type="InterPro" id="IPR054429">
    <property type="entry name" value="Znf-CCCH_Muscleblind-like"/>
</dbReference>
<feature type="domain" description="C3H1-type" evidence="7">
    <location>
        <begin position="55"/>
        <end position="81"/>
    </location>
</feature>
<feature type="compositionally biased region" description="Polar residues" evidence="6">
    <location>
        <begin position="439"/>
        <end position="453"/>
    </location>
</feature>
<name>A0A7R9Y4C1_MICPS</name>
<dbReference type="GO" id="GO:0008270">
    <property type="term" value="F:zinc ion binding"/>
    <property type="evidence" value="ECO:0007669"/>
    <property type="project" value="UniProtKB-KW"/>
</dbReference>
<evidence type="ECO:0000313" key="8">
    <source>
        <dbReference type="EMBL" id="CAD8243165.1"/>
    </source>
</evidence>
<proteinExistence type="predicted"/>
<gene>
    <name evidence="8" type="ORF">MPUS1402_LOCUS8600</name>
</gene>
<dbReference type="Pfam" id="PF22628">
    <property type="entry name" value="zf-CCCH_10"/>
    <property type="match status" value="1"/>
</dbReference>
<evidence type="ECO:0000256" key="2">
    <source>
        <dbReference type="ARBA" id="ARBA00022737"/>
    </source>
</evidence>
<evidence type="ECO:0000256" key="4">
    <source>
        <dbReference type="ARBA" id="ARBA00022833"/>
    </source>
</evidence>
<dbReference type="EMBL" id="HBDY01011369">
    <property type="protein sequence ID" value="CAD8243165.1"/>
    <property type="molecule type" value="Transcribed_RNA"/>
</dbReference>
<sequence>MMTAVESVVAAPAPPVAQAVVGRPEVCRDFLKGACFRDNCRYAHSSVDGSQPAVQSNQPICRDFQNGRCFRASCRFYHGSTTDLAANQAANAFAGGAAALAALGAGGFGGFNALQRAVSVPVNGASFANGFGDAAAGSRHSFDGSSGFNINAVGFDPATAAAAMLQSQQQAAAAAAMLFRASQNGAGGANPLAALLAAQAQAGPGGLNGSPTGGLNPDGSPSRHGVDANNGAINGISPDAMATLLAMQQQQLQLQRPRRGSPPRAPSTSPPRGPSPPSDQPAPAPAPAGMLSRSLMFSEQYPEERNGGLGRRHSVDVNGRVGRANPYVSELDAVSSAFNTIDLGLGNSTSGGKSPLGPGGANGVVGGGSSNGFGAANGSSSLWGGFDGGASPLGGASRRASLDVRATPPSSRLSLDGGLWEDKSGILSSPKRSIDGRSNGVNIAAPSSLSNGSGIVGSLGAESADAKRDSTYSLF</sequence>
<feature type="region of interest" description="Disordered" evidence="6">
    <location>
        <begin position="248"/>
        <end position="289"/>
    </location>
</feature>
<keyword evidence="2" id="KW-0677">Repeat</keyword>
<dbReference type="InterPro" id="IPR000571">
    <property type="entry name" value="Znf_CCCH"/>
</dbReference>
<dbReference type="GO" id="GO:0043484">
    <property type="term" value="P:regulation of RNA splicing"/>
    <property type="evidence" value="ECO:0007669"/>
    <property type="project" value="TreeGrafter"/>
</dbReference>
<evidence type="ECO:0000256" key="3">
    <source>
        <dbReference type="ARBA" id="ARBA00022771"/>
    </source>
</evidence>
<keyword evidence="1 5" id="KW-0479">Metal-binding</keyword>
<feature type="region of interest" description="Disordered" evidence="6">
    <location>
        <begin position="394"/>
        <end position="475"/>
    </location>
</feature>
<organism evidence="8">
    <name type="scientific">Micromonas pusilla</name>
    <name type="common">Picoplanktonic green alga</name>
    <name type="synonym">Chromulina pusilla</name>
    <dbReference type="NCBI Taxonomy" id="38833"/>
    <lineage>
        <taxon>Eukaryota</taxon>
        <taxon>Viridiplantae</taxon>
        <taxon>Chlorophyta</taxon>
        <taxon>Mamiellophyceae</taxon>
        <taxon>Mamiellales</taxon>
        <taxon>Mamiellaceae</taxon>
        <taxon>Micromonas</taxon>
    </lineage>
</organism>
<dbReference type="PANTHER" id="PTHR12675">
    <property type="entry name" value="MUSCLEBLIND-LIKE PROTEIN"/>
    <property type="match status" value="1"/>
</dbReference>
<evidence type="ECO:0000259" key="7">
    <source>
        <dbReference type="PROSITE" id="PS50103"/>
    </source>
</evidence>
<evidence type="ECO:0000256" key="5">
    <source>
        <dbReference type="PROSITE-ProRule" id="PRU00723"/>
    </source>
</evidence>
<reference evidence="8" key="1">
    <citation type="submission" date="2021-01" db="EMBL/GenBank/DDBJ databases">
        <authorList>
            <person name="Corre E."/>
            <person name="Pelletier E."/>
            <person name="Niang G."/>
            <person name="Scheremetjew M."/>
            <person name="Finn R."/>
            <person name="Kale V."/>
            <person name="Holt S."/>
            <person name="Cochrane G."/>
            <person name="Meng A."/>
            <person name="Brown T."/>
            <person name="Cohen L."/>
        </authorList>
    </citation>
    <scope>NUCLEOTIDE SEQUENCE</scope>
    <source>
        <strain evidence="8">RCC1614</strain>
    </source>
</reference>
<dbReference type="GO" id="GO:0003723">
    <property type="term" value="F:RNA binding"/>
    <property type="evidence" value="ECO:0007669"/>
    <property type="project" value="TreeGrafter"/>
</dbReference>
<keyword evidence="3 5" id="KW-0863">Zinc-finger</keyword>
<evidence type="ECO:0000256" key="1">
    <source>
        <dbReference type="ARBA" id="ARBA00022723"/>
    </source>
</evidence>
<feature type="domain" description="C3H1-type" evidence="7">
    <location>
        <begin position="22"/>
        <end position="47"/>
    </location>
</feature>
<protein>
    <recommendedName>
        <fullName evidence="7">C3H1-type domain-containing protein</fullName>
    </recommendedName>
</protein>
<dbReference type="Gene3D" id="3.30.1370.210">
    <property type="match status" value="1"/>
</dbReference>
<dbReference type="PROSITE" id="PS50103">
    <property type="entry name" value="ZF_C3H1"/>
    <property type="match status" value="2"/>
</dbReference>
<feature type="zinc finger region" description="C3H1-type" evidence="5">
    <location>
        <begin position="55"/>
        <end position="81"/>
    </location>
</feature>
<evidence type="ECO:0000256" key="6">
    <source>
        <dbReference type="SAM" id="MobiDB-lite"/>
    </source>
</evidence>
<dbReference type="AlphaFoldDB" id="A0A7R9Y4C1"/>